<dbReference type="Proteomes" id="UP000824190">
    <property type="component" value="Unassembled WGS sequence"/>
</dbReference>
<dbReference type="PANTHER" id="PTHR43804:SF7">
    <property type="entry name" value="LD18447P"/>
    <property type="match status" value="1"/>
</dbReference>
<dbReference type="InterPro" id="IPR050057">
    <property type="entry name" value="Prokaryotic/Mito_RF"/>
</dbReference>
<dbReference type="EMBL" id="DXGC01000071">
    <property type="protein sequence ID" value="HIW91556.1"/>
    <property type="molecule type" value="Genomic_DNA"/>
</dbReference>
<evidence type="ECO:0000256" key="7">
    <source>
        <dbReference type="HAMAP-Rule" id="MF_00093"/>
    </source>
</evidence>
<dbReference type="SUPFAM" id="SSF75620">
    <property type="entry name" value="Release factor"/>
    <property type="match status" value="1"/>
</dbReference>
<dbReference type="Gene3D" id="3.30.160.20">
    <property type="match status" value="1"/>
</dbReference>
<dbReference type="InterPro" id="IPR045853">
    <property type="entry name" value="Pep_chain_release_fac_I_sf"/>
</dbReference>
<feature type="coiled-coil region" evidence="8">
    <location>
        <begin position="271"/>
        <end position="308"/>
    </location>
</feature>
<evidence type="ECO:0000313" key="12">
    <source>
        <dbReference type="Proteomes" id="UP000824190"/>
    </source>
</evidence>
<feature type="region of interest" description="Disordered" evidence="9">
    <location>
        <begin position="1"/>
        <end position="37"/>
    </location>
</feature>
<dbReference type="NCBIfam" id="NF001859">
    <property type="entry name" value="PRK00591.1"/>
    <property type="match status" value="1"/>
</dbReference>
<evidence type="ECO:0000256" key="2">
    <source>
        <dbReference type="ARBA" id="ARBA00010835"/>
    </source>
</evidence>
<dbReference type="GO" id="GO:0005737">
    <property type="term" value="C:cytoplasm"/>
    <property type="evidence" value="ECO:0007669"/>
    <property type="project" value="UniProtKB-SubCell"/>
</dbReference>
<name>A0A9D1RRV0_9CORY</name>
<keyword evidence="4 7" id="KW-0963">Cytoplasm</keyword>
<evidence type="ECO:0000313" key="11">
    <source>
        <dbReference type="EMBL" id="HIW91556.1"/>
    </source>
</evidence>
<comment type="subcellular location">
    <subcellularLocation>
        <location evidence="7">Cytoplasm</location>
    </subcellularLocation>
</comment>
<keyword evidence="3 7" id="KW-0488">Methylation</keyword>
<evidence type="ECO:0000256" key="5">
    <source>
        <dbReference type="ARBA" id="ARBA00022917"/>
    </source>
</evidence>
<dbReference type="PANTHER" id="PTHR43804">
    <property type="entry name" value="LD18447P"/>
    <property type="match status" value="1"/>
</dbReference>
<dbReference type="AlphaFoldDB" id="A0A9D1RRV0"/>
<evidence type="ECO:0000256" key="3">
    <source>
        <dbReference type="ARBA" id="ARBA00022481"/>
    </source>
</evidence>
<dbReference type="Gene3D" id="3.30.70.1660">
    <property type="match status" value="1"/>
</dbReference>
<dbReference type="InterPro" id="IPR004373">
    <property type="entry name" value="RF-1"/>
</dbReference>
<feature type="domain" description="Prokaryotic-type class I peptide chain release factors" evidence="10">
    <location>
        <begin position="235"/>
        <end position="251"/>
    </location>
</feature>
<evidence type="ECO:0000256" key="9">
    <source>
        <dbReference type="SAM" id="MobiDB-lite"/>
    </source>
</evidence>
<dbReference type="PROSITE" id="PS00745">
    <property type="entry name" value="RF_PROK_I"/>
    <property type="match status" value="1"/>
</dbReference>
<dbReference type="Pfam" id="PF00472">
    <property type="entry name" value="RF-1"/>
    <property type="match status" value="1"/>
</dbReference>
<comment type="PTM">
    <text evidence="7">Methylated by PrmC. Methylation increases the termination efficiency of RF1.</text>
</comment>
<proteinExistence type="inferred from homology"/>
<comment type="function">
    <text evidence="1 7">Peptide chain release factor 1 directs the termination of translation in response to the peptide chain termination codons UAG and UAA.</text>
</comment>
<reference evidence="11" key="2">
    <citation type="submission" date="2021-04" db="EMBL/GenBank/DDBJ databases">
        <authorList>
            <person name="Gilroy R."/>
        </authorList>
    </citation>
    <scope>NUCLEOTIDE SEQUENCE</scope>
    <source>
        <strain evidence="11">CHK32-1732</strain>
    </source>
</reference>
<evidence type="ECO:0000256" key="4">
    <source>
        <dbReference type="ARBA" id="ARBA00022490"/>
    </source>
</evidence>
<dbReference type="Pfam" id="PF03462">
    <property type="entry name" value="PCRF"/>
    <property type="match status" value="1"/>
</dbReference>
<reference evidence="11" key="1">
    <citation type="journal article" date="2021" name="PeerJ">
        <title>Extensive microbial diversity within the chicken gut microbiome revealed by metagenomics and culture.</title>
        <authorList>
            <person name="Gilroy R."/>
            <person name="Ravi A."/>
            <person name="Getino M."/>
            <person name="Pursley I."/>
            <person name="Horton D.L."/>
            <person name="Alikhan N.F."/>
            <person name="Baker D."/>
            <person name="Gharbi K."/>
            <person name="Hall N."/>
            <person name="Watson M."/>
            <person name="Adriaenssens E.M."/>
            <person name="Foster-Nyarko E."/>
            <person name="Jarju S."/>
            <person name="Secka A."/>
            <person name="Antonio M."/>
            <person name="Oren A."/>
            <person name="Chaudhuri R.R."/>
            <person name="La Ragione R."/>
            <person name="Hildebrand F."/>
            <person name="Pallen M.J."/>
        </authorList>
    </citation>
    <scope>NUCLEOTIDE SEQUENCE</scope>
    <source>
        <strain evidence="11">CHK32-1732</strain>
    </source>
</reference>
<keyword evidence="8" id="KW-0175">Coiled coil</keyword>
<evidence type="ECO:0000259" key="10">
    <source>
        <dbReference type="PROSITE" id="PS00745"/>
    </source>
</evidence>
<dbReference type="NCBIfam" id="TIGR00019">
    <property type="entry name" value="prfA"/>
    <property type="match status" value="1"/>
</dbReference>
<gene>
    <name evidence="7 11" type="primary">prfA</name>
    <name evidence="11" type="ORF">H9870_07845</name>
</gene>
<comment type="similarity">
    <text evidence="2 7">Belongs to the prokaryotic/mitochondrial release factor family.</text>
</comment>
<sequence>MSDQSVAGGSPSKIDDILSEYQGLEMQLSDPELHNDASAARKVSKRFSELQPVIQTYNALVQAREDHEVAAEMAGEDAEFAAEAERLAAEIPTLEEKLTDLLAPRDPHDSDDVVMEIKSGAGGEEAALFAGELARMYQRFGEKHGFAFEVLDVNETDLGGVKDLTMSVRSKQPSRDGAWSVFKFEGGVHRVQRIPVTESQGRIQTSAAGVLVYPEPDEVEDVQIDDKDIRVDVYRSSGKGGQGVNTTDSAVRITHLPTGIVVTCQKERSQIQNKARAMQVLAARLQQMKEEEAEAAAAEGRAAQIRTMDRSERIRTYNFPESRVSDHRIGYKANNLDAVLDGDLDALFGALQDADRKARLEAGE</sequence>
<feature type="modified residue" description="N5-methylglutamine" evidence="7">
    <location>
        <position position="242"/>
    </location>
</feature>
<evidence type="ECO:0000256" key="1">
    <source>
        <dbReference type="ARBA" id="ARBA00002986"/>
    </source>
</evidence>
<protein>
    <recommendedName>
        <fullName evidence="6 7">Peptide chain release factor 1</fullName>
        <shortName evidence="7">RF-1</shortName>
    </recommendedName>
</protein>
<organism evidence="11 12">
    <name type="scientific">Candidatus Corynebacterium avicola</name>
    <dbReference type="NCBI Taxonomy" id="2838527"/>
    <lineage>
        <taxon>Bacteria</taxon>
        <taxon>Bacillati</taxon>
        <taxon>Actinomycetota</taxon>
        <taxon>Actinomycetes</taxon>
        <taxon>Mycobacteriales</taxon>
        <taxon>Corynebacteriaceae</taxon>
        <taxon>Corynebacterium</taxon>
    </lineage>
</organism>
<accession>A0A9D1RRV0</accession>
<dbReference type="InterPro" id="IPR005139">
    <property type="entry name" value="PCRF"/>
</dbReference>
<evidence type="ECO:0000256" key="8">
    <source>
        <dbReference type="SAM" id="Coils"/>
    </source>
</evidence>
<dbReference type="FunFam" id="3.30.160.20:FF:000004">
    <property type="entry name" value="Peptide chain release factor 1"/>
    <property type="match status" value="1"/>
</dbReference>
<dbReference type="Gene3D" id="6.10.140.1950">
    <property type="match status" value="1"/>
</dbReference>
<dbReference type="GO" id="GO:0016149">
    <property type="term" value="F:translation release factor activity, codon specific"/>
    <property type="evidence" value="ECO:0007669"/>
    <property type="project" value="UniProtKB-UniRule"/>
</dbReference>
<evidence type="ECO:0000256" key="6">
    <source>
        <dbReference type="ARBA" id="ARBA00050039"/>
    </source>
</evidence>
<dbReference type="InterPro" id="IPR000352">
    <property type="entry name" value="Pep_chain_release_fac_I"/>
</dbReference>
<keyword evidence="5 7" id="KW-0648">Protein biosynthesis</keyword>
<dbReference type="SMART" id="SM00937">
    <property type="entry name" value="PCRF"/>
    <property type="match status" value="1"/>
</dbReference>
<dbReference type="HAMAP" id="MF_00093">
    <property type="entry name" value="Rel_fac_1"/>
    <property type="match status" value="1"/>
</dbReference>
<comment type="caution">
    <text evidence="11">The sequence shown here is derived from an EMBL/GenBank/DDBJ whole genome shotgun (WGS) entry which is preliminary data.</text>
</comment>